<dbReference type="EMBL" id="KV875095">
    <property type="protein sequence ID" value="OIW31707.1"/>
    <property type="molecule type" value="Genomic_DNA"/>
</dbReference>
<dbReference type="AlphaFoldDB" id="A0A1J7IWY9"/>
<sequence length="281" mass="29474">MSPSSSSSSESSSMLITSFSSLSFSSSSLTSSASPYPPSSLPSTGSSVSMISGVMLSGSRDCALLKGPDAEAAADEGLLGDDLLGRCISTRAPACWYVCEGVEDGGGRVGSWTAAVALEAARPPAISDTLVVGPVCWRCGELYSLPSSTRRRLRLGPESSSVRSTGAALLAAVHADAFVCVCCCVGAGDSLPVSFLRGGRPMRSRSAWISALVRRSRSLTPNFLRIMLCLVPNVFRRLSSLTRLCSGSAMASASRNLPEYCSSAWRSSAFRTAICSWVRWP</sequence>
<keyword evidence="3" id="KW-1185">Reference proteome</keyword>
<organism evidence="2 3">
    <name type="scientific">Coniochaeta ligniaria NRRL 30616</name>
    <dbReference type="NCBI Taxonomy" id="1408157"/>
    <lineage>
        <taxon>Eukaryota</taxon>
        <taxon>Fungi</taxon>
        <taxon>Dikarya</taxon>
        <taxon>Ascomycota</taxon>
        <taxon>Pezizomycotina</taxon>
        <taxon>Sordariomycetes</taxon>
        <taxon>Sordariomycetidae</taxon>
        <taxon>Coniochaetales</taxon>
        <taxon>Coniochaetaceae</taxon>
        <taxon>Coniochaeta</taxon>
    </lineage>
</organism>
<gene>
    <name evidence="2" type="ORF">CONLIGDRAFT_236863</name>
</gene>
<name>A0A1J7IWY9_9PEZI</name>
<evidence type="ECO:0000313" key="3">
    <source>
        <dbReference type="Proteomes" id="UP000182658"/>
    </source>
</evidence>
<proteinExistence type="predicted"/>
<accession>A0A1J7IWY9</accession>
<feature type="compositionally biased region" description="Low complexity" evidence="1">
    <location>
        <begin position="25"/>
        <end position="34"/>
    </location>
</feature>
<evidence type="ECO:0000256" key="1">
    <source>
        <dbReference type="SAM" id="MobiDB-lite"/>
    </source>
</evidence>
<dbReference type="InParanoid" id="A0A1J7IWY9"/>
<evidence type="ECO:0000313" key="2">
    <source>
        <dbReference type="EMBL" id="OIW31707.1"/>
    </source>
</evidence>
<feature type="region of interest" description="Disordered" evidence="1">
    <location>
        <begin position="25"/>
        <end position="44"/>
    </location>
</feature>
<protein>
    <submittedName>
        <fullName evidence="2">Uncharacterized protein</fullName>
    </submittedName>
</protein>
<reference evidence="2 3" key="1">
    <citation type="submission" date="2016-10" db="EMBL/GenBank/DDBJ databases">
        <title>Draft genome sequence of Coniochaeta ligniaria NRRL30616, a lignocellulolytic fungus for bioabatement of inhibitors in plant biomass hydrolysates.</title>
        <authorList>
            <consortium name="DOE Joint Genome Institute"/>
            <person name="Jimenez D.J."/>
            <person name="Hector R.E."/>
            <person name="Riley R."/>
            <person name="Sun H."/>
            <person name="Grigoriev I.V."/>
            <person name="Van Elsas J.D."/>
            <person name="Nichols N.N."/>
        </authorList>
    </citation>
    <scope>NUCLEOTIDE SEQUENCE [LARGE SCALE GENOMIC DNA]</scope>
    <source>
        <strain evidence="2 3">NRRL 30616</strain>
    </source>
</reference>
<dbReference type="Proteomes" id="UP000182658">
    <property type="component" value="Unassembled WGS sequence"/>
</dbReference>